<evidence type="ECO:0000313" key="1">
    <source>
        <dbReference type="EMBL" id="PJE68886.1"/>
    </source>
</evidence>
<dbReference type="SUPFAM" id="SSF51735">
    <property type="entry name" value="NAD(P)-binding Rossmann-fold domains"/>
    <property type="match status" value="1"/>
</dbReference>
<name>A0A2M8L510_9BACT</name>
<reference evidence="2" key="1">
    <citation type="submission" date="2017-09" db="EMBL/GenBank/DDBJ databases">
        <title>Depth-based differentiation of microbial function through sediment-hosted aquifers and enrichment of novel symbionts in the deep terrestrial subsurface.</title>
        <authorList>
            <person name="Probst A.J."/>
            <person name="Ladd B."/>
            <person name="Jarett J.K."/>
            <person name="Geller-Mcgrath D.E."/>
            <person name="Sieber C.M.K."/>
            <person name="Emerson J.B."/>
            <person name="Anantharaman K."/>
            <person name="Thomas B.C."/>
            <person name="Malmstrom R."/>
            <person name="Stieglmeier M."/>
            <person name="Klingl A."/>
            <person name="Woyke T."/>
            <person name="Ryan C.M."/>
            <person name="Banfield J.F."/>
        </authorList>
    </citation>
    <scope>NUCLEOTIDE SEQUENCE [LARGE SCALE GENOMIC DNA]</scope>
</reference>
<accession>A0A2M8L510</accession>
<comment type="caution">
    <text evidence="1">The sequence shown here is derived from an EMBL/GenBank/DDBJ whole genome shotgun (WGS) entry which is preliminary data.</text>
</comment>
<sequence length="35" mass="4074">RKPDITLAKKNLGWKPKVSLEEGLSKTIEYFKEIL</sequence>
<dbReference type="EMBL" id="PFEL01000098">
    <property type="protein sequence ID" value="PJE68886.1"/>
    <property type="molecule type" value="Genomic_DNA"/>
</dbReference>
<dbReference type="Proteomes" id="UP000229500">
    <property type="component" value="Unassembled WGS sequence"/>
</dbReference>
<feature type="non-terminal residue" evidence="1">
    <location>
        <position position="1"/>
    </location>
</feature>
<gene>
    <name evidence="1" type="ORF">COU96_02740</name>
</gene>
<evidence type="ECO:0000313" key="2">
    <source>
        <dbReference type="Proteomes" id="UP000229500"/>
    </source>
</evidence>
<dbReference type="AlphaFoldDB" id="A0A2M8L510"/>
<proteinExistence type="predicted"/>
<organism evidence="1 2">
    <name type="scientific">Candidatus Shapirobacteria bacterium CG10_big_fil_rev_8_21_14_0_10_38_14</name>
    <dbReference type="NCBI Taxonomy" id="1974483"/>
    <lineage>
        <taxon>Bacteria</taxon>
        <taxon>Candidatus Shapironibacteriota</taxon>
    </lineage>
</organism>
<dbReference type="Gene3D" id="3.90.25.10">
    <property type="entry name" value="UDP-galactose 4-epimerase, domain 1"/>
    <property type="match status" value="1"/>
</dbReference>
<protein>
    <submittedName>
        <fullName evidence="1">NAD-dependent dehydratase</fullName>
    </submittedName>
</protein>
<dbReference type="InterPro" id="IPR036291">
    <property type="entry name" value="NAD(P)-bd_dom_sf"/>
</dbReference>